<evidence type="ECO:0000313" key="2">
    <source>
        <dbReference type="EMBL" id="KYP62855.1"/>
    </source>
</evidence>
<keyword evidence="3" id="KW-1185">Reference proteome</keyword>
<evidence type="ECO:0000313" key="3">
    <source>
        <dbReference type="Proteomes" id="UP000075243"/>
    </source>
</evidence>
<feature type="domain" description="Reverse transcriptase" evidence="1">
    <location>
        <begin position="1"/>
        <end position="172"/>
    </location>
</feature>
<dbReference type="SUPFAM" id="SSF56672">
    <property type="entry name" value="DNA/RNA polymerases"/>
    <property type="match status" value="1"/>
</dbReference>
<dbReference type="InterPro" id="IPR000477">
    <property type="entry name" value="RT_dom"/>
</dbReference>
<dbReference type="InterPro" id="IPR043502">
    <property type="entry name" value="DNA/RNA_pol_sf"/>
</dbReference>
<dbReference type="EMBL" id="CM003610">
    <property type="protein sequence ID" value="KYP62855.1"/>
    <property type="molecule type" value="Genomic_DNA"/>
</dbReference>
<reference evidence="2 3" key="1">
    <citation type="journal article" date="2012" name="Nat. Biotechnol.">
        <title>Draft genome sequence of pigeonpea (Cajanus cajan), an orphan legume crop of resource-poor farmers.</title>
        <authorList>
            <person name="Varshney R.K."/>
            <person name="Chen W."/>
            <person name="Li Y."/>
            <person name="Bharti A.K."/>
            <person name="Saxena R.K."/>
            <person name="Schlueter J.A."/>
            <person name="Donoghue M.T."/>
            <person name="Azam S."/>
            <person name="Fan G."/>
            <person name="Whaley A.M."/>
            <person name="Farmer A.D."/>
            <person name="Sheridan J."/>
            <person name="Iwata A."/>
            <person name="Tuteja R."/>
            <person name="Penmetsa R.V."/>
            <person name="Wu W."/>
            <person name="Upadhyaya H.D."/>
            <person name="Yang S.P."/>
            <person name="Shah T."/>
            <person name="Saxena K.B."/>
            <person name="Michael T."/>
            <person name="McCombie W.R."/>
            <person name="Yang B."/>
            <person name="Zhang G."/>
            <person name="Yang H."/>
            <person name="Wang J."/>
            <person name="Spillane C."/>
            <person name="Cook D.R."/>
            <person name="May G.D."/>
            <person name="Xu X."/>
            <person name="Jackson S.A."/>
        </authorList>
    </citation>
    <scope>NUCLEOTIDE SEQUENCE [LARGE SCALE GENOMIC DNA]</scope>
    <source>
        <strain evidence="3">cv. Asha</strain>
    </source>
</reference>
<dbReference type="Gramene" id="C.cajan_16910.t">
    <property type="protein sequence ID" value="C.cajan_16910.t.cds1"/>
    <property type="gene ID" value="C.cajan_16910"/>
</dbReference>
<accession>A0A151T757</accession>
<dbReference type="STRING" id="3821.A0A151T757"/>
<evidence type="ECO:0000259" key="1">
    <source>
        <dbReference type="PROSITE" id="PS50878"/>
    </source>
</evidence>
<dbReference type="OMA" id="WIKAYIS"/>
<dbReference type="PANTHER" id="PTHR31635:SF196">
    <property type="entry name" value="REVERSE TRANSCRIPTASE DOMAIN-CONTAINING PROTEIN-RELATED"/>
    <property type="match status" value="1"/>
</dbReference>
<dbReference type="PANTHER" id="PTHR31635">
    <property type="entry name" value="REVERSE TRANSCRIPTASE DOMAIN-CONTAINING PROTEIN-RELATED"/>
    <property type="match status" value="1"/>
</dbReference>
<dbReference type="PROSITE" id="PS50878">
    <property type="entry name" value="RT_POL"/>
    <property type="match status" value="1"/>
</dbReference>
<proteinExistence type="predicted"/>
<dbReference type="Gene3D" id="3.30.70.270">
    <property type="match status" value="1"/>
</dbReference>
<gene>
    <name evidence="2" type="ORF">KK1_017413</name>
</gene>
<organism evidence="2 3">
    <name type="scientific">Cajanus cajan</name>
    <name type="common">Pigeon pea</name>
    <name type="synonym">Cajanus indicus</name>
    <dbReference type="NCBI Taxonomy" id="3821"/>
    <lineage>
        <taxon>Eukaryota</taxon>
        <taxon>Viridiplantae</taxon>
        <taxon>Streptophyta</taxon>
        <taxon>Embryophyta</taxon>
        <taxon>Tracheophyta</taxon>
        <taxon>Spermatophyta</taxon>
        <taxon>Magnoliopsida</taxon>
        <taxon>eudicotyledons</taxon>
        <taxon>Gunneridae</taxon>
        <taxon>Pentapetalae</taxon>
        <taxon>rosids</taxon>
        <taxon>fabids</taxon>
        <taxon>Fabales</taxon>
        <taxon>Fabaceae</taxon>
        <taxon>Papilionoideae</taxon>
        <taxon>50 kb inversion clade</taxon>
        <taxon>NPAAA clade</taxon>
        <taxon>indigoferoid/millettioid clade</taxon>
        <taxon>Phaseoleae</taxon>
        <taxon>Cajanus</taxon>
    </lineage>
</organism>
<protein>
    <recommendedName>
        <fullName evidence="1">Reverse transcriptase domain-containing protein</fullName>
    </recommendedName>
</protein>
<dbReference type="Pfam" id="PF00078">
    <property type="entry name" value="RVT_1"/>
    <property type="match status" value="1"/>
</dbReference>
<name>A0A151T757_CAJCA</name>
<dbReference type="InterPro" id="IPR043128">
    <property type="entry name" value="Rev_trsase/Diguanyl_cyclase"/>
</dbReference>
<dbReference type="Proteomes" id="UP000075243">
    <property type="component" value="Chromosome 8"/>
</dbReference>
<dbReference type="AlphaFoldDB" id="A0A151T757"/>
<sequence>MDWRFLHKVLCDFGFLDKIISLILHGITSPSLCLLWNGKCSEQFLPKRGLWQGDPLSPYLFVLCMEKLGYMIREAMENGSWQPIQVGWVGPKLSHLFFADDVLLFTKAKASHVRAVTEVLHQFCADLGLKVSLVKSKVFASKGVTPRRRNKISNITHIQFTRNLGKYLGYDMVHGRVSN</sequence>